<dbReference type="InterPro" id="IPR006127">
    <property type="entry name" value="ZnuA-like"/>
</dbReference>
<dbReference type="Proteomes" id="UP000242515">
    <property type="component" value="Unassembled WGS sequence"/>
</dbReference>
<dbReference type="GO" id="GO:0046872">
    <property type="term" value="F:metal ion binding"/>
    <property type="evidence" value="ECO:0007669"/>
    <property type="project" value="UniProtKB-KW"/>
</dbReference>
<dbReference type="GO" id="GO:0030313">
    <property type="term" value="C:cell envelope"/>
    <property type="evidence" value="ECO:0007669"/>
    <property type="project" value="UniProtKB-SubCell"/>
</dbReference>
<keyword evidence="3" id="KW-0479">Metal-binding</keyword>
<gene>
    <name evidence="5" type="ORF">SAMN05216522_10399</name>
</gene>
<dbReference type="STRING" id="988801.SAMN05216522_10399"/>
<evidence type="ECO:0000256" key="2">
    <source>
        <dbReference type="ARBA" id="ARBA00022448"/>
    </source>
</evidence>
<evidence type="ECO:0000313" key="5">
    <source>
        <dbReference type="EMBL" id="SEQ45957.1"/>
    </source>
</evidence>
<accession>A0A1H9G746</accession>
<dbReference type="GO" id="GO:0030001">
    <property type="term" value="P:metal ion transport"/>
    <property type="evidence" value="ECO:0007669"/>
    <property type="project" value="InterPro"/>
</dbReference>
<comment type="subcellular location">
    <subcellularLocation>
        <location evidence="1">Cell envelope</location>
    </subcellularLocation>
</comment>
<evidence type="ECO:0000313" key="6">
    <source>
        <dbReference type="Proteomes" id="UP000242515"/>
    </source>
</evidence>
<dbReference type="InterPro" id="IPR050492">
    <property type="entry name" value="Bact_metal-bind_prot9"/>
</dbReference>
<sequence length="98" mass="10629">MVCYGVTFNAPLGLSTESEASAQQVGALITELKQRHIKHYFTENQTDPRLVTQIAHASGATPGGGLYPEALSTQQCPAASYLLAFKYNTQQLLASKRE</sequence>
<dbReference type="PANTHER" id="PTHR42953:SF1">
    <property type="entry name" value="METAL-BINDING PROTEIN HI_0362-RELATED"/>
    <property type="match status" value="1"/>
</dbReference>
<dbReference type="PANTHER" id="PTHR42953">
    <property type="entry name" value="HIGH-AFFINITY ZINC UPTAKE SYSTEM PROTEIN ZNUA-RELATED"/>
    <property type="match status" value="1"/>
</dbReference>
<evidence type="ECO:0000256" key="1">
    <source>
        <dbReference type="ARBA" id="ARBA00004196"/>
    </source>
</evidence>
<dbReference type="Gene3D" id="3.40.50.1980">
    <property type="entry name" value="Nitrogenase molybdenum iron protein domain"/>
    <property type="match status" value="1"/>
</dbReference>
<keyword evidence="4" id="KW-0732">Signal</keyword>
<dbReference type="EMBL" id="FOGC01000003">
    <property type="protein sequence ID" value="SEQ45957.1"/>
    <property type="molecule type" value="Genomic_DNA"/>
</dbReference>
<proteinExistence type="predicted"/>
<organism evidence="5 6">
    <name type="scientific">Rosenbergiella nectarea</name>
    <dbReference type="NCBI Taxonomy" id="988801"/>
    <lineage>
        <taxon>Bacteria</taxon>
        <taxon>Pseudomonadati</taxon>
        <taxon>Pseudomonadota</taxon>
        <taxon>Gammaproteobacteria</taxon>
        <taxon>Enterobacterales</taxon>
        <taxon>Erwiniaceae</taxon>
        <taxon>Rosenbergiella</taxon>
    </lineage>
</organism>
<dbReference type="SUPFAM" id="SSF53807">
    <property type="entry name" value="Helical backbone' metal receptor"/>
    <property type="match status" value="1"/>
</dbReference>
<reference evidence="6" key="1">
    <citation type="submission" date="2016-10" db="EMBL/GenBank/DDBJ databases">
        <authorList>
            <person name="Varghese N."/>
            <person name="Submissions S."/>
        </authorList>
    </citation>
    <scope>NUCLEOTIDE SEQUENCE [LARGE SCALE GENOMIC DNA]</scope>
    <source>
        <strain evidence="6">8N4</strain>
    </source>
</reference>
<keyword evidence="2" id="KW-0813">Transport</keyword>
<keyword evidence="6" id="KW-1185">Reference proteome</keyword>
<dbReference type="Pfam" id="PF01297">
    <property type="entry name" value="ZnuA"/>
    <property type="match status" value="1"/>
</dbReference>
<evidence type="ECO:0000256" key="4">
    <source>
        <dbReference type="ARBA" id="ARBA00022729"/>
    </source>
</evidence>
<evidence type="ECO:0000256" key="3">
    <source>
        <dbReference type="ARBA" id="ARBA00022723"/>
    </source>
</evidence>
<protein>
    <submittedName>
        <fullName evidence="5">Zinc/manganese transport system substrate-binding protein</fullName>
    </submittedName>
</protein>
<dbReference type="AlphaFoldDB" id="A0A1H9G746"/>
<name>A0A1H9G746_9GAMM</name>